<reference evidence="2 3" key="1">
    <citation type="submission" date="2016-06" db="EMBL/GenBank/DDBJ databases">
        <authorList>
            <consortium name="Pathogen Informatics"/>
        </authorList>
    </citation>
    <scope>NUCLEOTIDE SEQUENCE [LARGE SCALE GENOMIC DNA]</scope>
</reference>
<dbReference type="InterPro" id="IPR022139">
    <property type="entry name" value="Fam-L/Fam-M-like_plasmodium"/>
</dbReference>
<keyword evidence="1" id="KW-0472">Membrane</keyword>
<dbReference type="EMBL" id="FLRL01000038">
    <property type="protein sequence ID" value="SBT85975.1"/>
    <property type="molecule type" value="Genomic_DNA"/>
</dbReference>
<feature type="transmembrane region" description="Helical" evidence="1">
    <location>
        <begin position="196"/>
        <end position="217"/>
    </location>
</feature>
<evidence type="ECO:0000256" key="1">
    <source>
        <dbReference type="SAM" id="Phobius"/>
    </source>
</evidence>
<gene>
    <name evidence="2" type="primary">PmUG01_00073400</name>
    <name evidence="2" type="ORF">PMUG01_00073400</name>
</gene>
<dbReference type="Pfam" id="PF12420">
    <property type="entry name" value="DUF3671"/>
    <property type="match status" value="1"/>
</dbReference>
<dbReference type="KEGG" id="pmal:PMUG01_00073400"/>
<protein>
    <submittedName>
        <fullName evidence="2">Uncharacterized protein</fullName>
    </submittedName>
</protein>
<feature type="transmembrane region" description="Helical" evidence="1">
    <location>
        <begin position="162"/>
        <end position="184"/>
    </location>
</feature>
<name>A0A1D3JHV0_PLAMA</name>
<proteinExistence type="predicted"/>
<keyword evidence="1" id="KW-0812">Transmembrane</keyword>
<accession>A0A1D3JHV0</accession>
<dbReference type="GeneID" id="39866200"/>
<dbReference type="VEuPathDB" id="PlasmoDB:PmUG01_00073400"/>
<evidence type="ECO:0000313" key="2">
    <source>
        <dbReference type="EMBL" id="SBT85975.1"/>
    </source>
</evidence>
<dbReference type="Proteomes" id="UP000219813">
    <property type="component" value="Unassembled WGS sequence"/>
</dbReference>
<organism evidence="2 3">
    <name type="scientific">Plasmodium malariae</name>
    <dbReference type="NCBI Taxonomy" id="5858"/>
    <lineage>
        <taxon>Eukaryota</taxon>
        <taxon>Sar</taxon>
        <taxon>Alveolata</taxon>
        <taxon>Apicomplexa</taxon>
        <taxon>Aconoidasida</taxon>
        <taxon>Haemosporida</taxon>
        <taxon>Plasmodiidae</taxon>
        <taxon>Plasmodium</taxon>
        <taxon>Plasmodium (Plasmodium)</taxon>
    </lineage>
</organism>
<keyword evidence="1" id="KW-1133">Transmembrane helix</keyword>
<keyword evidence="3" id="KW-1185">Reference proteome</keyword>
<dbReference type="AlphaFoldDB" id="A0A1D3JHV0"/>
<evidence type="ECO:0000313" key="3">
    <source>
        <dbReference type="Proteomes" id="UP000219813"/>
    </source>
</evidence>
<sequence>MKVKSKLFLFIKIEAFIILTWIYRFNSEVSNICKYLDEKDVIDEKLCTKNYRLLARYKKEKCSNIVWEKKDILNNDECEKKYISRNGRVSKGKNKLPKMYASDTMGGCKKAGKSKSSEYNNVNTYYGKRMLDKIYYKNVVRYSKNADFKFMKKCIQQNDGSFFALFIFHLVVGVAFAMLMYFLYDSLSSMSTRHLLKYFGSLYILWIIVLVRLFYILRKIDKHKKLLHLKSKMNYTV</sequence>
<dbReference type="RefSeq" id="XP_028859228.1">
    <property type="nucleotide sequence ID" value="XM_029006221.1"/>
</dbReference>